<dbReference type="KEGG" id="pgin:FRZ67_00920"/>
<gene>
    <name evidence="4" type="ORF">FRZ67_00920</name>
</gene>
<dbReference type="OrthoDB" id="9794725at2"/>
<dbReference type="GO" id="GO:0016787">
    <property type="term" value="F:hydrolase activity"/>
    <property type="evidence" value="ECO:0007669"/>
    <property type="project" value="UniProtKB-KW"/>
</dbReference>
<dbReference type="InterPro" id="IPR049492">
    <property type="entry name" value="BD-FAE-like_dom"/>
</dbReference>
<organism evidence="4 5">
    <name type="scientific">Panacibacter ginsenosidivorans</name>
    <dbReference type="NCBI Taxonomy" id="1813871"/>
    <lineage>
        <taxon>Bacteria</taxon>
        <taxon>Pseudomonadati</taxon>
        <taxon>Bacteroidota</taxon>
        <taxon>Chitinophagia</taxon>
        <taxon>Chitinophagales</taxon>
        <taxon>Chitinophagaceae</taxon>
        <taxon>Panacibacter</taxon>
    </lineage>
</organism>
<feature type="chain" id="PRO_5022904720" evidence="2">
    <location>
        <begin position="21"/>
        <end position="308"/>
    </location>
</feature>
<keyword evidence="5" id="KW-1185">Reference proteome</keyword>
<keyword evidence="1 4" id="KW-0378">Hydrolase</keyword>
<name>A0A5B8V3Z9_9BACT</name>
<dbReference type="AlphaFoldDB" id="A0A5B8V3Z9"/>
<dbReference type="EMBL" id="CP042435">
    <property type="protein sequence ID" value="QEC65932.1"/>
    <property type="molecule type" value="Genomic_DNA"/>
</dbReference>
<feature type="signal peptide" evidence="2">
    <location>
        <begin position="1"/>
        <end position="20"/>
    </location>
</feature>
<dbReference type="PANTHER" id="PTHR48081">
    <property type="entry name" value="AB HYDROLASE SUPERFAMILY PROTEIN C4A8.06C"/>
    <property type="match status" value="1"/>
</dbReference>
<accession>A0A5B8V3Z9</accession>
<evidence type="ECO:0000313" key="5">
    <source>
        <dbReference type="Proteomes" id="UP000321533"/>
    </source>
</evidence>
<feature type="domain" description="BD-FAE-like" evidence="3">
    <location>
        <begin position="71"/>
        <end position="264"/>
    </location>
</feature>
<protein>
    <submittedName>
        <fullName evidence="4">Alpha/beta hydrolase</fullName>
    </submittedName>
</protein>
<sequence length="308" mass="34352">MKRLLTIFTCLMFTTVSMKAQKVIPLYEGAIPNSKPCEVKQKEIIDTSWNKDGILIVSGISIPTITVFEAPKEKRNGTAVLICPGGGYWVVAAGHEGNDFAKAFNQLGVTAFVLRYRLPNDACMENKSFVPLMDAQQALYLIRKNAKQYGIDENKVGIMGFSAGGHLASTVGTHFNDPARKELADANIRPDFMILGYPVISFDDSIGHIGSRDALINKNPDQKLLHYFSNEEQVTTKTPPTFLVHASDDDVVKVANSIMFYEALIKNKVPAELHVYEKGGHGFGMNNTTTQDKWFERCINWMRANKWL</sequence>
<evidence type="ECO:0000256" key="2">
    <source>
        <dbReference type="SAM" id="SignalP"/>
    </source>
</evidence>
<dbReference type="InterPro" id="IPR029058">
    <property type="entry name" value="AB_hydrolase_fold"/>
</dbReference>
<evidence type="ECO:0000313" key="4">
    <source>
        <dbReference type="EMBL" id="QEC65932.1"/>
    </source>
</evidence>
<dbReference type="Proteomes" id="UP000321533">
    <property type="component" value="Chromosome"/>
</dbReference>
<dbReference type="SUPFAM" id="SSF53474">
    <property type="entry name" value="alpha/beta-Hydrolases"/>
    <property type="match status" value="1"/>
</dbReference>
<reference evidence="4 5" key="1">
    <citation type="journal article" date="2016" name="Int. J. Syst. Evol. Microbiol.">
        <title>Panacibacter ginsenosidivorans gen. nov., sp. nov., with ginsenoside converting activity isolated from soil of a ginseng field.</title>
        <authorList>
            <person name="Siddiqi M.Z."/>
            <person name="Muhammad Shafi S."/>
            <person name="Choi K.D."/>
            <person name="Im W.T."/>
        </authorList>
    </citation>
    <scope>NUCLEOTIDE SEQUENCE [LARGE SCALE GENOMIC DNA]</scope>
    <source>
        <strain evidence="4 5">Gsoil1550</strain>
    </source>
</reference>
<evidence type="ECO:0000259" key="3">
    <source>
        <dbReference type="Pfam" id="PF20434"/>
    </source>
</evidence>
<dbReference type="PANTHER" id="PTHR48081:SF6">
    <property type="entry name" value="PEPTIDASE S9 PROLYL OLIGOPEPTIDASE CATALYTIC DOMAIN-CONTAINING PROTEIN"/>
    <property type="match status" value="1"/>
</dbReference>
<evidence type="ECO:0000256" key="1">
    <source>
        <dbReference type="ARBA" id="ARBA00022801"/>
    </source>
</evidence>
<dbReference type="InterPro" id="IPR050300">
    <property type="entry name" value="GDXG_lipolytic_enzyme"/>
</dbReference>
<keyword evidence="2" id="KW-0732">Signal</keyword>
<dbReference type="Gene3D" id="3.40.50.1820">
    <property type="entry name" value="alpha/beta hydrolase"/>
    <property type="match status" value="1"/>
</dbReference>
<dbReference type="Pfam" id="PF20434">
    <property type="entry name" value="BD-FAE"/>
    <property type="match status" value="1"/>
</dbReference>
<proteinExistence type="predicted"/>